<evidence type="ECO:0000256" key="11">
    <source>
        <dbReference type="ARBA" id="ARBA00061434"/>
    </source>
</evidence>
<dbReference type="InterPro" id="IPR017927">
    <property type="entry name" value="FAD-bd_FR_type"/>
</dbReference>
<evidence type="ECO:0000259" key="12">
    <source>
        <dbReference type="PROSITE" id="PS51085"/>
    </source>
</evidence>
<dbReference type="Pfam" id="PF00175">
    <property type="entry name" value="NAD_binding_1"/>
    <property type="match status" value="1"/>
</dbReference>
<dbReference type="PROSITE" id="PS51085">
    <property type="entry name" value="2FE2S_FER_2"/>
    <property type="match status" value="1"/>
</dbReference>
<feature type="domain" description="2Fe-2S ferredoxin-type" evidence="12">
    <location>
        <begin position="242"/>
        <end position="327"/>
    </location>
</feature>
<keyword evidence="9" id="KW-0411">Iron-sulfur</keyword>
<dbReference type="InterPro" id="IPR001041">
    <property type="entry name" value="2Fe-2S_ferredoxin-type"/>
</dbReference>
<dbReference type="SUPFAM" id="SSF54292">
    <property type="entry name" value="2Fe-2S ferredoxin-like"/>
    <property type="match status" value="1"/>
</dbReference>
<dbReference type="SUPFAM" id="SSF52343">
    <property type="entry name" value="Ferredoxin reductase-like, C-terminal NADP-linked domain"/>
    <property type="match status" value="1"/>
</dbReference>
<dbReference type="InterPro" id="IPR039261">
    <property type="entry name" value="FNR_nucleotide-bd"/>
</dbReference>
<dbReference type="PRINTS" id="PR00406">
    <property type="entry name" value="CYTB5RDTASE"/>
</dbReference>
<evidence type="ECO:0000256" key="6">
    <source>
        <dbReference type="ARBA" id="ARBA00022827"/>
    </source>
</evidence>
<dbReference type="GO" id="GO:0016491">
    <property type="term" value="F:oxidoreductase activity"/>
    <property type="evidence" value="ECO:0007669"/>
    <property type="project" value="UniProtKB-KW"/>
</dbReference>
<keyword evidence="3" id="KW-0472">Membrane</keyword>
<keyword evidence="2" id="KW-0285">Flavoprotein</keyword>
<comment type="similarity">
    <text evidence="11">In the N-terminal section; belongs to the FAD-binding oxidoreductase type 6 family.</text>
</comment>
<dbReference type="InterPro" id="IPR001433">
    <property type="entry name" value="OxRdtase_FAD/NAD-bd"/>
</dbReference>
<evidence type="ECO:0000256" key="1">
    <source>
        <dbReference type="ARBA" id="ARBA00001974"/>
    </source>
</evidence>
<dbReference type="AlphaFoldDB" id="A0AAN0XT39"/>
<dbReference type="KEGG" id="vbr:A6E01_02780"/>
<dbReference type="InterPro" id="IPR050415">
    <property type="entry name" value="MRET"/>
</dbReference>
<evidence type="ECO:0000256" key="5">
    <source>
        <dbReference type="ARBA" id="ARBA00022723"/>
    </source>
</evidence>
<dbReference type="Proteomes" id="UP000092018">
    <property type="component" value="Chromosome 1"/>
</dbReference>
<dbReference type="Pfam" id="PF00970">
    <property type="entry name" value="FAD_binding_6"/>
    <property type="match status" value="1"/>
</dbReference>
<sequence length="327" mass="35627">MQLTCTDIRQDTSDVTTYWFETSGDIDFIPGQFLPLEVDIEGETHQRCYSLASMPGEKHCSLTIKRVEGGLVSNYLADSFSVGHSLRSGSAAGDFTIQLVDEQSLLMLSAGCGITPLYSMLQARLAQNPDADIVFVHSASTPSDRIYVQELEALAKQYTNLKLIWAVSRDDELGQYHGRLSQELLQLQVSDISSRTVLMCGPEAYMQSAKTWFDALGVNADQVHHEQFHGAIEKVATGSGEQSHTLSVNGTEVAISDDETVLEALEKEGLPIFAACRAGVCGSCRCKGDKDKVVSSTTGPLSEEDVEQGYFLACTSQVNDDMFVEIG</sequence>
<dbReference type="Gene3D" id="3.40.50.80">
    <property type="entry name" value="Nucleotide-binding domain of ferredoxin-NADP reductase (FNR) module"/>
    <property type="match status" value="1"/>
</dbReference>
<accession>A0AAN0XT39</accession>
<proteinExistence type="inferred from homology"/>
<dbReference type="PANTHER" id="PTHR47354:SF6">
    <property type="entry name" value="NADH OXIDOREDUCTASE HCR"/>
    <property type="match status" value="1"/>
</dbReference>
<evidence type="ECO:0000259" key="13">
    <source>
        <dbReference type="PROSITE" id="PS51384"/>
    </source>
</evidence>
<feature type="domain" description="FAD-binding FR-type" evidence="13">
    <location>
        <begin position="1"/>
        <end position="98"/>
    </location>
</feature>
<dbReference type="RefSeq" id="WP_065209503.1">
    <property type="nucleotide sequence ID" value="NZ_CP016177.1"/>
</dbReference>
<evidence type="ECO:0000256" key="7">
    <source>
        <dbReference type="ARBA" id="ARBA00023002"/>
    </source>
</evidence>
<dbReference type="EMBL" id="CP016177">
    <property type="protein sequence ID" value="ANO32198.1"/>
    <property type="molecule type" value="Genomic_DNA"/>
</dbReference>
<dbReference type="SUPFAM" id="SSF63380">
    <property type="entry name" value="Riboflavin synthase domain-like"/>
    <property type="match status" value="1"/>
</dbReference>
<keyword evidence="4" id="KW-0001">2Fe-2S</keyword>
<organism evidence="14 15">
    <name type="scientific">Vibrio breoganii</name>
    <dbReference type="NCBI Taxonomy" id="553239"/>
    <lineage>
        <taxon>Bacteria</taxon>
        <taxon>Pseudomonadati</taxon>
        <taxon>Pseudomonadota</taxon>
        <taxon>Gammaproteobacteria</taxon>
        <taxon>Vibrionales</taxon>
        <taxon>Vibrionaceae</taxon>
        <taxon>Vibrio</taxon>
    </lineage>
</organism>
<dbReference type="InterPro" id="IPR012675">
    <property type="entry name" value="Beta-grasp_dom_sf"/>
</dbReference>
<dbReference type="GO" id="GO:0051537">
    <property type="term" value="F:2 iron, 2 sulfur cluster binding"/>
    <property type="evidence" value="ECO:0007669"/>
    <property type="project" value="UniProtKB-KW"/>
</dbReference>
<keyword evidence="6" id="KW-0274">FAD</keyword>
<keyword evidence="8" id="KW-0408">Iron</keyword>
<dbReference type="CDD" id="cd06215">
    <property type="entry name" value="FNR_iron_sulfur_binding_1"/>
    <property type="match status" value="1"/>
</dbReference>
<name>A0AAN0XT39_9VIBR</name>
<dbReference type="PROSITE" id="PS51384">
    <property type="entry name" value="FAD_FR"/>
    <property type="match status" value="1"/>
</dbReference>
<dbReference type="InterPro" id="IPR006058">
    <property type="entry name" value="2Fe2S_fd_BS"/>
</dbReference>
<dbReference type="GO" id="GO:0046872">
    <property type="term" value="F:metal ion binding"/>
    <property type="evidence" value="ECO:0007669"/>
    <property type="project" value="UniProtKB-KW"/>
</dbReference>
<dbReference type="CDD" id="cd00207">
    <property type="entry name" value="fer2"/>
    <property type="match status" value="1"/>
</dbReference>
<dbReference type="InterPro" id="IPR001709">
    <property type="entry name" value="Flavoprot_Pyr_Nucl_cyt_Rdtase"/>
</dbReference>
<evidence type="ECO:0000313" key="14">
    <source>
        <dbReference type="EMBL" id="ANO32198.1"/>
    </source>
</evidence>
<protein>
    <submittedName>
        <fullName evidence="14">Hybrid-cluster NAD(P)-dependent oxidoreductase</fullName>
    </submittedName>
</protein>
<evidence type="ECO:0000256" key="10">
    <source>
        <dbReference type="ARBA" id="ARBA00034078"/>
    </source>
</evidence>
<comment type="cofactor">
    <cofactor evidence="10">
        <name>[2Fe-2S] cluster</name>
        <dbReference type="ChEBI" id="CHEBI:190135"/>
    </cofactor>
</comment>
<dbReference type="Gene3D" id="3.10.20.30">
    <property type="match status" value="1"/>
</dbReference>
<dbReference type="PANTHER" id="PTHR47354">
    <property type="entry name" value="NADH OXIDOREDUCTASE HCR"/>
    <property type="match status" value="1"/>
</dbReference>
<dbReference type="InterPro" id="IPR008333">
    <property type="entry name" value="Cbr1-like_FAD-bd_dom"/>
</dbReference>
<evidence type="ECO:0000256" key="4">
    <source>
        <dbReference type="ARBA" id="ARBA00022714"/>
    </source>
</evidence>
<evidence type="ECO:0000256" key="3">
    <source>
        <dbReference type="ARBA" id="ARBA00022692"/>
    </source>
</evidence>
<keyword evidence="3" id="KW-0812">Transmembrane</keyword>
<dbReference type="InterPro" id="IPR017938">
    <property type="entry name" value="Riboflavin_synthase-like_b-brl"/>
</dbReference>
<dbReference type="InterPro" id="IPR036010">
    <property type="entry name" value="2Fe-2S_ferredoxin-like_sf"/>
</dbReference>
<evidence type="ECO:0000256" key="8">
    <source>
        <dbReference type="ARBA" id="ARBA00023004"/>
    </source>
</evidence>
<dbReference type="PROSITE" id="PS00197">
    <property type="entry name" value="2FE2S_FER_1"/>
    <property type="match status" value="1"/>
</dbReference>
<keyword evidence="7" id="KW-0560">Oxidoreductase</keyword>
<comment type="cofactor">
    <cofactor evidence="1">
        <name>FAD</name>
        <dbReference type="ChEBI" id="CHEBI:57692"/>
    </cofactor>
</comment>
<evidence type="ECO:0000256" key="2">
    <source>
        <dbReference type="ARBA" id="ARBA00022630"/>
    </source>
</evidence>
<evidence type="ECO:0000256" key="9">
    <source>
        <dbReference type="ARBA" id="ARBA00023014"/>
    </source>
</evidence>
<reference evidence="14 15" key="1">
    <citation type="submission" date="2016-06" db="EMBL/GenBank/DDBJ databases">
        <title>Adaptive Radiation by Waves of Gene Transfer Leads to Fine-Scale Resource Partitioning in Marine Microbes.</title>
        <authorList>
            <person name="Hehemann J.-H."/>
            <person name="Arevalo P."/>
            <person name="Datta M.S."/>
            <person name="Yu X."/>
            <person name="Corzett C."/>
            <person name="Henschel A."/>
            <person name="Preheim S.P."/>
            <person name="Timberlake S."/>
            <person name="Alm E.J."/>
            <person name="Polz M.F."/>
        </authorList>
    </citation>
    <scope>NUCLEOTIDE SEQUENCE [LARGE SCALE GENOMIC DNA]</scope>
    <source>
        <strain evidence="14 15">FF50</strain>
    </source>
</reference>
<dbReference type="Pfam" id="PF00111">
    <property type="entry name" value="Fer2"/>
    <property type="match status" value="1"/>
</dbReference>
<gene>
    <name evidence="14" type="ORF">A6E01_02780</name>
</gene>
<dbReference type="PRINTS" id="PR00371">
    <property type="entry name" value="FPNCR"/>
</dbReference>
<dbReference type="Gene3D" id="2.40.30.10">
    <property type="entry name" value="Translation factors"/>
    <property type="match status" value="1"/>
</dbReference>
<evidence type="ECO:0000313" key="15">
    <source>
        <dbReference type="Proteomes" id="UP000092018"/>
    </source>
</evidence>
<keyword evidence="5" id="KW-0479">Metal-binding</keyword>